<feature type="domain" description="Resolvase/invertase-type recombinase catalytic" evidence="1">
    <location>
        <begin position="20"/>
        <end position="185"/>
    </location>
</feature>
<reference evidence="2" key="1">
    <citation type="journal article" date="2014" name="Genome Biol. Evol.">
        <title>Pangenome evidence for extensive interdomain horizontal transfer affecting lineage core and shell genes in uncultured planktonic thaumarchaeota and euryarchaeota.</title>
        <authorList>
            <person name="Deschamps P."/>
            <person name="Zivanovic Y."/>
            <person name="Moreira D."/>
            <person name="Rodriguez-Valera F."/>
            <person name="Lopez-Garcia P."/>
        </authorList>
    </citation>
    <scope>NUCLEOTIDE SEQUENCE</scope>
</reference>
<dbReference type="Pfam" id="PF00239">
    <property type="entry name" value="Resolvase"/>
    <property type="match status" value="1"/>
</dbReference>
<dbReference type="EMBL" id="KF900545">
    <property type="protein sequence ID" value="AIE98806.1"/>
    <property type="molecule type" value="Genomic_DNA"/>
</dbReference>
<evidence type="ECO:0000313" key="2">
    <source>
        <dbReference type="EMBL" id="AIE98806.1"/>
    </source>
</evidence>
<proteinExistence type="predicted"/>
<accession>A0A075GA43</accession>
<dbReference type="InterPro" id="IPR006119">
    <property type="entry name" value="Resolv_N"/>
</dbReference>
<evidence type="ECO:0000259" key="1">
    <source>
        <dbReference type="SMART" id="SM00857"/>
    </source>
</evidence>
<name>A0A075GA43_9EURY</name>
<sequence>MVVSGMVELGPSKWMKKATPFGYARISTDKQTADDRKHSDPMKKPVLMRQMAEVNAALKVAKLPQVKKANWFVEIASGRNPKRKQWGALRQAILDHNGRAFVVVTRPDRWARDVDASVEALAPLKRQGIPLYATVGGIQTGTTDERRPTENFMFLLESGFAAQTSDIQEVKALTAAERQRSEGAIPGHGRSLFPFARMDPLDAYRENVSILSLPGREGTITRLRDTVASLTAPHGMAATAVERLRKAENERIGKLSPEQYREWYDFRQGIRERLIRAGHDPWAGKARTKPGPIDWPSRALMRMVGLYLGEPWKYKRPTDAFIADVMENYVEYLSDKDKRLRAATVGKRRKQ</sequence>
<dbReference type="SUPFAM" id="SSF53041">
    <property type="entry name" value="Resolvase-like"/>
    <property type="match status" value="1"/>
</dbReference>
<dbReference type="Gene3D" id="3.40.50.1390">
    <property type="entry name" value="Resolvase, N-terminal catalytic domain"/>
    <property type="match status" value="1"/>
</dbReference>
<dbReference type="GO" id="GO:0000150">
    <property type="term" value="F:DNA strand exchange activity"/>
    <property type="evidence" value="ECO:0007669"/>
    <property type="project" value="InterPro"/>
</dbReference>
<protein>
    <recommendedName>
        <fullName evidence="1">Resolvase/invertase-type recombinase catalytic domain-containing protein</fullName>
    </recommendedName>
</protein>
<dbReference type="InterPro" id="IPR036162">
    <property type="entry name" value="Resolvase-like_N_sf"/>
</dbReference>
<dbReference type="AlphaFoldDB" id="A0A075GA43"/>
<dbReference type="SMART" id="SM00857">
    <property type="entry name" value="Resolvase"/>
    <property type="match status" value="1"/>
</dbReference>
<dbReference type="GO" id="GO:0003677">
    <property type="term" value="F:DNA binding"/>
    <property type="evidence" value="ECO:0007669"/>
    <property type="project" value="InterPro"/>
</dbReference>
<organism evidence="2">
    <name type="scientific">uncultured marine group II/III euryarchaeote KM3_100_D04</name>
    <dbReference type="NCBI Taxonomy" id="1457841"/>
    <lineage>
        <taxon>Archaea</taxon>
        <taxon>Methanobacteriati</taxon>
        <taxon>Methanobacteriota</taxon>
        <taxon>environmental samples</taxon>
    </lineage>
</organism>